<evidence type="ECO:0000256" key="3">
    <source>
        <dbReference type="ARBA" id="ARBA00023163"/>
    </source>
</evidence>
<dbReference type="Proteomes" id="UP001500575">
    <property type="component" value="Unassembled WGS sequence"/>
</dbReference>
<dbReference type="EMBL" id="BAAAQQ010000013">
    <property type="protein sequence ID" value="GAA2132996.1"/>
    <property type="molecule type" value="Genomic_DNA"/>
</dbReference>
<dbReference type="Gene3D" id="1.10.357.10">
    <property type="entry name" value="Tetracycline Repressor, domain 2"/>
    <property type="match status" value="1"/>
</dbReference>
<evidence type="ECO:0000256" key="4">
    <source>
        <dbReference type="PROSITE-ProRule" id="PRU00335"/>
    </source>
</evidence>
<dbReference type="PROSITE" id="PS50977">
    <property type="entry name" value="HTH_TETR_2"/>
    <property type="match status" value="1"/>
</dbReference>
<sequence>MIEVVTASPQMRTMNERVVAAAAELTCEVGWANVTMSKLADRVGVSRQTVYNEMGSKPALAEAMVLRELATFLAAVDRAFDQHPDDLVDAIRAAVNEVLVEAERNALLQAVVSSAYGAESDLLPLLTTESDALVHTAHAVVAGRLAAYAVGVDAVHLDAAIDMVVRTVLSHVIHPSGPPAETAENIAWLAGRALRP</sequence>
<dbReference type="InterPro" id="IPR040611">
    <property type="entry name" value="AlkX_C"/>
</dbReference>
<gene>
    <name evidence="6" type="ORF">GCM10009843_38080</name>
</gene>
<organism evidence="6 7">
    <name type="scientific">Nocardioides bigeumensis</name>
    <dbReference type="NCBI Taxonomy" id="433657"/>
    <lineage>
        <taxon>Bacteria</taxon>
        <taxon>Bacillati</taxon>
        <taxon>Actinomycetota</taxon>
        <taxon>Actinomycetes</taxon>
        <taxon>Propionibacteriales</taxon>
        <taxon>Nocardioidaceae</taxon>
        <taxon>Nocardioides</taxon>
    </lineage>
</organism>
<evidence type="ECO:0000259" key="5">
    <source>
        <dbReference type="PROSITE" id="PS50977"/>
    </source>
</evidence>
<dbReference type="InterPro" id="IPR050109">
    <property type="entry name" value="HTH-type_TetR-like_transc_reg"/>
</dbReference>
<name>A0ABP5KM70_9ACTN</name>
<dbReference type="InterPro" id="IPR001647">
    <property type="entry name" value="HTH_TetR"/>
</dbReference>
<dbReference type="PANTHER" id="PTHR30055:SF234">
    <property type="entry name" value="HTH-TYPE TRANSCRIPTIONAL REGULATOR BETI"/>
    <property type="match status" value="1"/>
</dbReference>
<evidence type="ECO:0000256" key="1">
    <source>
        <dbReference type="ARBA" id="ARBA00023015"/>
    </source>
</evidence>
<keyword evidence="1" id="KW-0805">Transcription regulation</keyword>
<feature type="DNA-binding region" description="H-T-H motif" evidence="4">
    <location>
        <begin position="35"/>
        <end position="54"/>
    </location>
</feature>
<evidence type="ECO:0000313" key="6">
    <source>
        <dbReference type="EMBL" id="GAA2132996.1"/>
    </source>
</evidence>
<dbReference type="Pfam" id="PF18556">
    <property type="entry name" value="TetR_C_35"/>
    <property type="match status" value="1"/>
</dbReference>
<dbReference type="SUPFAM" id="SSF46689">
    <property type="entry name" value="Homeodomain-like"/>
    <property type="match status" value="1"/>
</dbReference>
<evidence type="ECO:0000313" key="7">
    <source>
        <dbReference type="Proteomes" id="UP001500575"/>
    </source>
</evidence>
<reference evidence="7" key="1">
    <citation type="journal article" date="2019" name="Int. J. Syst. Evol. Microbiol.">
        <title>The Global Catalogue of Microorganisms (GCM) 10K type strain sequencing project: providing services to taxonomists for standard genome sequencing and annotation.</title>
        <authorList>
            <consortium name="The Broad Institute Genomics Platform"/>
            <consortium name="The Broad Institute Genome Sequencing Center for Infectious Disease"/>
            <person name="Wu L."/>
            <person name="Ma J."/>
        </authorList>
    </citation>
    <scope>NUCLEOTIDE SEQUENCE [LARGE SCALE GENOMIC DNA]</scope>
    <source>
        <strain evidence="7">JCM 16021</strain>
    </source>
</reference>
<dbReference type="Pfam" id="PF00440">
    <property type="entry name" value="TetR_N"/>
    <property type="match status" value="1"/>
</dbReference>
<protein>
    <submittedName>
        <fullName evidence="6">TetR/AcrR family transcriptional regulator</fullName>
    </submittedName>
</protein>
<dbReference type="PANTHER" id="PTHR30055">
    <property type="entry name" value="HTH-TYPE TRANSCRIPTIONAL REGULATOR RUTR"/>
    <property type="match status" value="1"/>
</dbReference>
<comment type="caution">
    <text evidence="6">The sequence shown here is derived from an EMBL/GenBank/DDBJ whole genome shotgun (WGS) entry which is preliminary data.</text>
</comment>
<feature type="domain" description="HTH tetR-type" evidence="5">
    <location>
        <begin position="12"/>
        <end position="72"/>
    </location>
</feature>
<keyword evidence="7" id="KW-1185">Reference proteome</keyword>
<keyword evidence="2 4" id="KW-0238">DNA-binding</keyword>
<dbReference type="PRINTS" id="PR00455">
    <property type="entry name" value="HTHTETR"/>
</dbReference>
<proteinExistence type="predicted"/>
<evidence type="ECO:0000256" key="2">
    <source>
        <dbReference type="ARBA" id="ARBA00023125"/>
    </source>
</evidence>
<keyword evidence="3" id="KW-0804">Transcription</keyword>
<accession>A0ABP5KM70</accession>
<dbReference type="InterPro" id="IPR009057">
    <property type="entry name" value="Homeodomain-like_sf"/>
</dbReference>